<evidence type="ECO:0000256" key="1">
    <source>
        <dbReference type="SAM" id="MobiDB-lite"/>
    </source>
</evidence>
<protein>
    <submittedName>
        <fullName evidence="2">Uncharacterized protein</fullName>
    </submittedName>
</protein>
<dbReference type="InParanoid" id="A0A212F199"/>
<feature type="region of interest" description="Disordered" evidence="1">
    <location>
        <begin position="126"/>
        <end position="210"/>
    </location>
</feature>
<reference evidence="2 3" key="1">
    <citation type="journal article" date="2011" name="Cell">
        <title>The monarch butterfly genome yields insights into long-distance migration.</title>
        <authorList>
            <person name="Zhan S."/>
            <person name="Merlin C."/>
            <person name="Boore J.L."/>
            <person name="Reppert S.M."/>
        </authorList>
    </citation>
    <scope>NUCLEOTIDE SEQUENCE [LARGE SCALE GENOMIC DNA]</scope>
    <source>
        <strain evidence="2">F-2</strain>
    </source>
</reference>
<proteinExistence type="predicted"/>
<dbReference type="EMBL" id="AGBW02010943">
    <property type="protein sequence ID" value="OWR47483.1"/>
    <property type="molecule type" value="Genomic_DNA"/>
</dbReference>
<feature type="compositionally biased region" description="Basic and acidic residues" evidence="1">
    <location>
        <begin position="158"/>
        <end position="182"/>
    </location>
</feature>
<feature type="compositionally biased region" description="Basic and acidic residues" evidence="1">
    <location>
        <begin position="75"/>
        <end position="93"/>
    </location>
</feature>
<dbReference type="KEGG" id="dpl:KGM_210721"/>
<feature type="region of interest" description="Disordered" evidence="1">
    <location>
        <begin position="1"/>
        <end position="95"/>
    </location>
</feature>
<comment type="caution">
    <text evidence="2">The sequence shown here is derived from an EMBL/GenBank/DDBJ whole genome shotgun (WGS) entry which is preliminary data.</text>
</comment>
<evidence type="ECO:0000313" key="2">
    <source>
        <dbReference type="EMBL" id="OWR47483.1"/>
    </source>
</evidence>
<dbReference type="AlphaFoldDB" id="A0A212F199"/>
<feature type="compositionally biased region" description="Low complexity" evidence="1">
    <location>
        <begin position="36"/>
        <end position="47"/>
    </location>
</feature>
<keyword evidence="3" id="KW-1185">Reference proteome</keyword>
<name>A0A212F199_DANPL</name>
<organism evidence="2 3">
    <name type="scientific">Danaus plexippus plexippus</name>
    <dbReference type="NCBI Taxonomy" id="278856"/>
    <lineage>
        <taxon>Eukaryota</taxon>
        <taxon>Metazoa</taxon>
        <taxon>Ecdysozoa</taxon>
        <taxon>Arthropoda</taxon>
        <taxon>Hexapoda</taxon>
        <taxon>Insecta</taxon>
        <taxon>Pterygota</taxon>
        <taxon>Neoptera</taxon>
        <taxon>Endopterygota</taxon>
        <taxon>Lepidoptera</taxon>
        <taxon>Glossata</taxon>
        <taxon>Ditrysia</taxon>
        <taxon>Papilionoidea</taxon>
        <taxon>Nymphalidae</taxon>
        <taxon>Danainae</taxon>
        <taxon>Danaini</taxon>
        <taxon>Danaina</taxon>
        <taxon>Danaus</taxon>
        <taxon>Danaus</taxon>
    </lineage>
</organism>
<evidence type="ECO:0000313" key="3">
    <source>
        <dbReference type="Proteomes" id="UP000007151"/>
    </source>
</evidence>
<feature type="compositionally biased region" description="Pro residues" evidence="1">
    <location>
        <begin position="48"/>
        <end position="57"/>
    </location>
</feature>
<dbReference type="Proteomes" id="UP000007151">
    <property type="component" value="Unassembled WGS sequence"/>
</dbReference>
<accession>A0A212F199</accession>
<sequence>MGCQARDNTRRRKRDMITGQGGPAEGEGRGRRGRRAPQPAGLMVRSPPLNPTRPPRGPSASALPRAGRDPPGPWRPERSRPAHDAAAANDHHRQAYTLLSLPTTVAGRAELSTNGRQLAMAGQGIAPPAALPHTSDKPTHTTKHASSISSFSSSTRHPRPESPRPGEPKTRDPRAETRESVARHPNLYWKRRREHTSQSPLYKEPPADAATDDNDYFMFPSCKGSGGRAELLPRAGGILTQPLVSRGSVARVAVRVDTTPCTLFVSTRTPRHAARSDALPPLRAACASGTLGLISHELWS</sequence>
<gene>
    <name evidence="2" type="ORF">KGM_210721</name>
</gene>